<sequence length="409" mass="44896">MKQAQQVLSTYAVDVFGIASALYELGGLIIMHDASGCNSTYNTHDEPRWYDLPAMVYISGLNEADTIYGNDQRLIDNIAEVVDAGKPTFIAIGGSPMPNAIGTDYKAIAQMASRRTGIPAFGFRTDGIHSYLPGAGAAFLTYAKEFLQAPQKKPQQPARRVNLLGLTPLDFSVVGNATTLKNLITENGFILQSSWAMGESPEGLAQAANADVNAVVSATGFYLAQYMQEAYGIPYVCGLPMGKKGTAGWLQALRDGDTSYLTGLTGKEKPARLNRALTKLDAWKVEQVYDDTPCDVLLINGEPLQLLSMRQFLADEYGLHDVRLLCPLADAPEPLTTQIETACSEEAIRRECRKARRIIADPIYARLLPGEEKKFLSFPHEAYSGRHYRDDLPLFVGPDARKWLDEKGF</sequence>
<dbReference type="InterPro" id="IPR000510">
    <property type="entry name" value="Nase/OxRdtase_comp1"/>
</dbReference>
<accession>A0ABR6VM20</accession>
<dbReference type="Proteomes" id="UP000606870">
    <property type="component" value="Unassembled WGS sequence"/>
</dbReference>
<keyword evidence="3" id="KW-1185">Reference proteome</keyword>
<organism evidence="2 3">
    <name type="scientific">Megasphaera hominis</name>
    <dbReference type="NCBI Taxonomy" id="159836"/>
    <lineage>
        <taxon>Bacteria</taxon>
        <taxon>Bacillati</taxon>
        <taxon>Bacillota</taxon>
        <taxon>Negativicutes</taxon>
        <taxon>Veillonellales</taxon>
        <taxon>Veillonellaceae</taxon>
        <taxon>Megasphaera</taxon>
    </lineage>
</organism>
<proteinExistence type="predicted"/>
<dbReference type="InterPro" id="IPR049939">
    <property type="entry name" value="NifE-like"/>
</dbReference>
<name>A0ABR6VM20_9FIRM</name>
<dbReference type="PANTHER" id="PTHR42956:SF1">
    <property type="entry name" value="NITROGENASE IRON-MOLYBDENUM COFACTOR BIOSYNTHESIS PROTEIN NIFE"/>
    <property type="match status" value="1"/>
</dbReference>
<feature type="domain" description="Nitrogenase/oxidoreductase component 1" evidence="1">
    <location>
        <begin position="28"/>
        <end position="277"/>
    </location>
</feature>
<dbReference type="Gene3D" id="3.40.50.1980">
    <property type="entry name" value="Nitrogenase molybdenum iron protein domain"/>
    <property type="match status" value="2"/>
</dbReference>
<reference evidence="2 3" key="1">
    <citation type="submission" date="2020-08" db="EMBL/GenBank/DDBJ databases">
        <authorList>
            <person name="Liu C."/>
            <person name="Sun Q."/>
        </authorList>
    </citation>
    <scope>NUCLEOTIDE SEQUENCE [LARGE SCALE GENOMIC DNA]</scope>
    <source>
        <strain evidence="2 3">NSJ-59</strain>
    </source>
</reference>
<evidence type="ECO:0000313" key="3">
    <source>
        <dbReference type="Proteomes" id="UP000606870"/>
    </source>
</evidence>
<dbReference type="PANTHER" id="PTHR42956">
    <property type="entry name" value="NITROGENASE IRON-MOLYBDENUM COFACTOR BIOSYNTHESIS PROTEIN NIFE"/>
    <property type="match status" value="1"/>
</dbReference>
<gene>
    <name evidence="2" type="ORF">H8J70_11575</name>
</gene>
<evidence type="ECO:0000313" key="2">
    <source>
        <dbReference type="EMBL" id="MBC3537879.1"/>
    </source>
</evidence>
<evidence type="ECO:0000259" key="1">
    <source>
        <dbReference type="Pfam" id="PF00148"/>
    </source>
</evidence>
<dbReference type="SUPFAM" id="SSF53807">
    <property type="entry name" value="Helical backbone' metal receptor"/>
    <property type="match status" value="1"/>
</dbReference>
<comment type="caution">
    <text evidence="2">The sequence shown here is derived from an EMBL/GenBank/DDBJ whole genome shotgun (WGS) entry which is preliminary data.</text>
</comment>
<dbReference type="EMBL" id="JACOGK010000047">
    <property type="protein sequence ID" value="MBC3537879.1"/>
    <property type="molecule type" value="Genomic_DNA"/>
</dbReference>
<dbReference type="Pfam" id="PF00148">
    <property type="entry name" value="Oxidored_nitro"/>
    <property type="match status" value="1"/>
</dbReference>
<protein>
    <recommendedName>
        <fullName evidence="1">Nitrogenase/oxidoreductase component 1 domain-containing protein</fullName>
    </recommendedName>
</protein>
<dbReference type="RefSeq" id="WP_186504450.1">
    <property type="nucleotide sequence ID" value="NZ_JACOGK010000047.1"/>
</dbReference>